<name>A0ABX1U0R1_9PROT</name>
<dbReference type="Proteomes" id="UP000749010">
    <property type="component" value="Unassembled WGS sequence"/>
</dbReference>
<proteinExistence type="predicted"/>
<evidence type="ECO:0000313" key="1">
    <source>
        <dbReference type="EMBL" id="NMQ30116.1"/>
    </source>
</evidence>
<sequence length="59" mass="6495">MLILATGFLVTRRSKKLPPAAHQKTGRFLGEPHCEMAGVSPPSRVRKAKFIQTFGTEIS</sequence>
<accession>A0ABX1U0R1</accession>
<reference evidence="1 2" key="1">
    <citation type="submission" date="2019-03" db="EMBL/GenBank/DDBJ databases">
        <title>Metabolic reconstructions from genomes of highly enriched 'Candidatus Accumulibacter' and 'Candidatus Competibacter' bioreactor populations.</title>
        <authorList>
            <person name="Annavajhala M.K."/>
            <person name="Welles L."/>
            <person name="Abbas B."/>
            <person name="Sorokin D."/>
            <person name="Park H."/>
            <person name="Van Loosdrecht M."/>
            <person name="Chandran K."/>
        </authorList>
    </citation>
    <scope>NUCLEOTIDE SEQUENCE [LARGE SCALE GENOMIC DNA]</scope>
    <source>
        <strain evidence="1 2">SBR_S</strain>
    </source>
</reference>
<protein>
    <submittedName>
        <fullName evidence="1">Uncharacterized protein</fullName>
    </submittedName>
</protein>
<keyword evidence="2" id="KW-1185">Reference proteome</keyword>
<dbReference type="EMBL" id="SPMY01000109">
    <property type="protein sequence ID" value="NMQ30116.1"/>
    <property type="molecule type" value="Genomic_DNA"/>
</dbReference>
<comment type="caution">
    <text evidence="1">The sequence shown here is derived from an EMBL/GenBank/DDBJ whole genome shotgun (WGS) entry which is preliminary data.</text>
</comment>
<organism evidence="1 2">
    <name type="scientific">Candidatus Accumulibacter phosphatis</name>
    <dbReference type="NCBI Taxonomy" id="327160"/>
    <lineage>
        <taxon>Bacteria</taxon>
        <taxon>Pseudomonadati</taxon>
        <taxon>Pseudomonadota</taxon>
        <taxon>Betaproteobacteria</taxon>
        <taxon>Candidatus Accumulibacter</taxon>
    </lineage>
</organism>
<evidence type="ECO:0000313" key="2">
    <source>
        <dbReference type="Proteomes" id="UP000749010"/>
    </source>
</evidence>
<gene>
    <name evidence="1" type="ORF">E4Q23_21590</name>
</gene>